<evidence type="ECO:0000313" key="3">
    <source>
        <dbReference type="EMBL" id="MFB9473583.1"/>
    </source>
</evidence>
<proteinExistence type="predicted"/>
<comment type="caution">
    <text evidence="3">The sequence shown here is derived from an EMBL/GenBank/DDBJ whole genome shotgun (WGS) entry which is preliminary data.</text>
</comment>
<dbReference type="EMBL" id="JBHMCF010000034">
    <property type="protein sequence ID" value="MFB9473583.1"/>
    <property type="molecule type" value="Genomic_DNA"/>
</dbReference>
<dbReference type="GO" id="GO:0016787">
    <property type="term" value="F:hydrolase activity"/>
    <property type="evidence" value="ECO:0007669"/>
    <property type="project" value="UniProtKB-KW"/>
</dbReference>
<keyword evidence="1" id="KW-0732">Signal</keyword>
<sequence length="294" mass="30513">MRFPFRRSLLIASLTVSLAAPLSSAEVPAPEPVQPPSGLSEARYAAVRQGILAAERMAAGHGHRRRAEVLRAMADPARRFLFFDGRDGGRAAEVFGDPATAERVAVLVPGSDTSLDRYGRLRSGASALREELGGRAAVVAWLGYRTPGTYEAALLTPDRADAAAPALRALVDELGPARVSLLCHSYGAVVCGRAAPDLDGVASIVLFGAPGTGTTGPLGTQAPVWAARAGGDWIARVPHARFDLPFVTLGLGLDPVDPAAGTRVFPAGDGGHSDYLRPGSPALRTIARIVSGDA</sequence>
<dbReference type="Proteomes" id="UP001589568">
    <property type="component" value="Unassembled WGS sequence"/>
</dbReference>
<accession>A0ABV5NTE2</accession>
<dbReference type="Pfam" id="PF06259">
    <property type="entry name" value="Abhydrolase_8"/>
    <property type="match status" value="1"/>
</dbReference>
<dbReference type="InterPro" id="IPR029058">
    <property type="entry name" value="AB_hydrolase_fold"/>
</dbReference>
<feature type="signal peptide" evidence="1">
    <location>
        <begin position="1"/>
        <end position="25"/>
    </location>
</feature>
<reference evidence="3 4" key="1">
    <citation type="submission" date="2024-09" db="EMBL/GenBank/DDBJ databases">
        <authorList>
            <person name="Sun Q."/>
            <person name="Mori K."/>
        </authorList>
    </citation>
    <scope>NUCLEOTIDE SEQUENCE [LARGE SCALE GENOMIC DNA]</scope>
    <source>
        <strain evidence="3 4">JCM 3324</strain>
    </source>
</reference>
<organism evidence="3 4">
    <name type="scientific">Nonomuraea salmonea</name>
    <dbReference type="NCBI Taxonomy" id="46181"/>
    <lineage>
        <taxon>Bacteria</taxon>
        <taxon>Bacillati</taxon>
        <taxon>Actinomycetota</taxon>
        <taxon>Actinomycetes</taxon>
        <taxon>Streptosporangiales</taxon>
        <taxon>Streptosporangiaceae</taxon>
        <taxon>Nonomuraea</taxon>
    </lineage>
</organism>
<dbReference type="RefSeq" id="WP_379484177.1">
    <property type="nucleotide sequence ID" value="NZ_JBHMCF010000034.1"/>
</dbReference>
<feature type="domain" description="DUF1023" evidence="2">
    <location>
        <begin position="84"/>
        <end position="239"/>
    </location>
</feature>
<dbReference type="Gene3D" id="3.40.50.1820">
    <property type="entry name" value="alpha/beta hydrolase"/>
    <property type="match status" value="1"/>
</dbReference>
<name>A0ABV5NTE2_9ACTN</name>
<feature type="chain" id="PRO_5046830130" evidence="1">
    <location>
        <begin position="26"/>
        <end position="294"/>
    </location>
</feature>
<keyword evidence="3" id="KW-0378">Hydrolase</keyword>
<evidence type="ECO:0000259" key="2">
    <source>
        <dbReference type="Pfam" id="PF06259"/>
    </source>
</evidence>
<keyword evidence="4" id="KW-1185">Reference proteome</keyword>
<dbReference type="SUPFAM" id="SSF53474">
    <property type="entry name" value="alpha/beta-Hydrolases"/>
    <property type="match status" value="1"/>
</dbReference>
<dbReference type="InterPro" id="IPR010427">
    <property type="entry name" value="DUF1023"/>
</dbReference>
<protein>
    <submittedName>
        <fullName evidence="3">Alpha/beta hydrolase</fullName>
    </submittedName>
</protein>
<evidence type="ECO:0000256" key="1">
    <source>
        <dbReference type="SAM" id="SignalP"/>
    </source>
</evidence>
<gene>
    <name evidence="3" type="ORF">ACFFR3_29160</name>
</gene>
<evidence type="ECO:0000313" key="4">
    <source>
        <dbReference type="Proteomes" id="UP001589568"/>
    </source>
</evidence>